<accession>A0A1B6FS68</accession>
<gene>
    <name evidence="2" type="ORF">g.31283</name>
</gene>
<organism evidence="2">
    <name type="scientific">Cuerna arida</name>
    <dbReference type="NCBI Taxonomy" id="1464854"/>
    <lineage>
        <taxon>Eukaryota</taxon>
        <taxon>Metazoa</taxon>
        <taxon>Ecdysozoa</taxon>
        <taxon>Arthropoda</taxon>
        <taxon>Hexapoda</taxon>
        <taxon>Insecta</taxon>
        <taxon>Pterygota</taxon>
        <taxon>Neoptera</taxon>
        <taxon>Paraneoptera</taxon>
        <taxon>Hemiptera</taxon>
        <taxon>Auchenorrhyncha</taxon>
        <taxon>Membracoidea</taxon>
        <taxon>Cicadellidae</taxon>
        <taxon>Cicadellinae</taxon>
        <taxon>Proconiini</taxon>
        <taxon>Cuerna</taxon>
    </lineage>
</organism>
<evidence type="ECO:0000313" key="2">
    <source>
        <dbReference type="EMBL" id="JAS53055.1"/>
    </source>
</evidence>
<feature type="region of interest" description="Disordered" evidence="1">
    <location>
        <begin position="113"/>
        <end position="211"/>
    </location>
</feature>
<feature type="non-terminal residue" evidence="2">
    <location>
        <position position="1"/>
    </location>
</feature>
<evidence type="ECO:0000256" key="1">
    <source>
        <dbReference type="SAM" id="MobiDB-lite"/>
    </source>
</evidence>
<dbReference type="AlphaFoldDB" id="A0A1B6FS68"/>
<proteinExistence type="predicted"/>
<reference evidence="2" key="1">
    <citation type="submission" date="2015-11" db="EMBL/GenBank/DDBJ databases">
        <title>De novo transcriptome assembly of four potential Pierce s Disease insect vectors from Arizona vineyards.</title>
        <authorList>
            <person name="Tassone E.E."/>
        </authorList>
    </citation>
    <scope>NUCLEOTIDE SEQUENCE</scope>
</reference>
<protein>
    <submittedName>
        <fullName evidence="2">Uncharacterized protein</fullName>
    </submittedName>
</protein>
<feature type="region of interest" description="Disordered" evidence="1">
    <location>
        <begin position="32"/>
        <end position="51"/>
    </location>
</feature>
<feature type="compositionally biased region" description="Basic and acidic residues" evidence="1">
    <location>
        <begin position="195"/>
        <end position="211"/>
    </location>
</feature>
<sequence>IASSTVEVNDLTPLLENKSMAMTSVELEKSKNLTRDTSETMVSGSFQSSASSTKETVIYTENRFESNPLNEIEESTKLREETSETLHSEESISIASSAEAVNGLTPLMENKSITMKSEGTEKSTDLTQGTSEGSLMENKSITMKSEGTEKSTDLTQETSEGSVSGSFQSSASSTEETINYTEHKFESNPLNEIEESTKLREETSETLHSEE</sequence>
<dbReference type="EMBL" id="GECZ01016714">
    <property type="protein sequence ID" value="JAS53055.1"/>
    <property type="molecule type" value="Transcribed_RNA"/>
</dbReference>
<feature type="compositionally biased region" description="Low complexity" evidence="1">
    <location>
        <begin position="158"/>
        <end position="177"/>
    </location>
</feature>
<feature type="non-terminal residue" evidence="2">
    <location>
        <position position="211"/>
    </location>
</feature>
<feature type="compositionally biased region" description="Polar residues" evidence="1">
    <location>
        <begin position="39"/>
        <end position="51"/>
    </location>
</feature>
<name>A0A1B6FS68_9HEMI</name>
<feature type="compositionally biased region" description="Polar residues" evidence="1">
    <location>
        <begin position="125"/>
        <end position="145"/>
    </location>
</feature>